<dbReference type="Proteomes" id="UP000307574">
    <property type="component" value="Unassembled WGS sequence"/>
</dbReference>
<evidence type="ECO:0000313" key="2">
    <source>
        <dbReference type="Proteomes" id="UP000307574"/>
    </source>
</evidence>
<dbReference type="EMBL" id="SYUV01000019">
    <property type="protein sequence ID" value="TKF33826.1"/>
    <property type="molecule type" value="Genomic_DNA"/>
</dbReference>
<protein>
    <submittedName>
        <fullName evidence="1">RNA-directed DNA polymerase</fullName>
    </submittedName>
</protein>
<organism evidence="1 2">
    <name type="scientific">Vibrio kanaloae</name>
    <dbReference type="NCBI Taxonomy" id="170673"/>
    <lineage>
        <taxon>Bacteria</taxon>
        <taxon>Pseudomonadati</taxon>
        <taxon>Pseudomonadota</taxon>
        <taxon>Gammaproteobacteria</taxon>
        <taxon>Vibrionales</taxon>
        <taxon>Vibrionaceae</taxon>
        <taxon>Vibrio</taxon>
    </lineage>
</organism>
<name>A0A4U1ZJZ2_9VIBR</name>
<keyword evidence="1" id="KW-0548">Nucleotidyltransferase</keyword>
<accession>A0A4U1ZJZ2</accession>
<dbReference type="AlphaFoldDB" id="A0A4U1ZJZ2"/>
<keyword evidence="1" id="KW-0695">RNA-directed DNA polymerase</keyword>
<evidence type="ECO:0000313" key="1">
    <source>
        <dbReference type="EMBL" id="TKF33826.1"/>
    </source>
</evidence>
<reference evidence="1 2" key="1">
    <citation type="submission" date="2019-04" db="EMBL/GenBank/DDBJ databases">
        <title>A reverse ecology approach based on a biological definition of microbial populations.</title>
        <authorList>
            <person name="Arevalo P."/>
            <person name="Vaninsberghe D."/>
            <person name="Elsherbini J."/>
            <person name="Gore J."/>
            <person name="Polz M."/>
        </authorList>
    </citation>
    <scope>NUCLEOTIDE SEQUENCE [LARGE SCALE GENOMIC DNA]</scope>
    <source>
        <strain evidence="1 2">10N.261.46.F4</strain>
    </source>
</reference>
<dbReference type="RefSeq" id="WP_136979641.1">
    <property type="nucleotide sequence ID" value="NZ_SYUV01000019.1"/>
</dbReference>
<keyword evidence="1" id="KW-0808">Transferase</keyword>
<dbReference type="GO" id="GO:0003964">
    <property type="term" value="F:RNA-directed DNA polymerase activity"/>
    <property type="evidence" value="ECO:0007669"/>
    <property type="project" value="UniProtKB-KW"/>
</dbReference>
<dbReference type="CDD" id="cd01646">
    <property type="entry name" value="RT_Bac_retron_I"/>
    <property type="match status" value="1"/>
</dbReference>
<proteinExistence type="predicted"/>
<sequence>MTYKAEFKGWSNLSLDDIMVAYKKAKADCYFENGFPSSIAFAEFEDNLIENLKDILKKWTEHNGPKLAECIGEFHLVPKKLTVVPKENSNGHIHFSDKGKAFKYLTKHSTLLPELRIIGDFPVEAHIFSALWINTVGHKLDACLETNDVYGARLKRQGTCENDNSDINPYNLSAIGSFKPYQYPYQKWRNDGLNAIRSEIENNRPVVAVSLDLKSYYHNIDPSFIGDKKFLESIGLSGSNSLSDDEIKLTKKLSSLLVKWNTKASEYTNTLSSSNNTISCGLAIGLTASRIISNVLLWRWDKLIRQELTPIHYGRYVDDMFLVLNDGGSITDTNSLMRFMAERMFFDQGSVRKKVLEQEGEIWSINFPKNYYKNTKIQFQANKQKLFLLEGKAGLDLIDNIKQEMAKLSSEHRLMPSIENLDNSTATKVLSASESPTESADTLRRADGLAIHRLSWSIQLRQVETIARDLHPNSWSKKRKDFYRFAQDHILCADKILNHFDYLPRLLSLSISVGDWADAHKIVDSSFSALDQLIKTVENDGNISIVNGIGHQELTTDGWKNLYKSLIYYFIDCSAKAYLPTKSSTDYNVRKLATKFIEHLSERANFNELFSLNTWIKSSLILHLNSKEVT</sequence>
<comment type="caution">
    <text evidence="1">The sequence shown here is derived from an EMBL/GenBank/DDBJ whole genome shotgun (WGS) entry which is preliminary data.</text>
</comment>
<gene>
    <name evidence="1" type="ORF">FCV50_06305</name>
</gene>